<dbReference type="AlphaFoldDB" id="A0A9D2AZA0"/>
<dbReference type="Proteomes" id="UP000824156">
    <property type="component" value="Unassembled WGS sequence"/>
</dbReference>
<organism evidence="1 2">
    <name type="scientific">Candidatus Sphingobacterium stercoripullorum</name>
    <dbReference type="NCBI Taxonomy" id="2838759"/>
    <lineage>
        <taxon>Bacteria</taxon>
        <taxon>Pseudomonadati</taxon>
        <taxon>Bacteroidota</taxon>
        <taxon>Sphingobacteriia</taxon>
        <taxon>Sphingobacteriales</taxon>
        <taxon>Sphingobacteriaceae</taxon>
        <taxon>Sphingobacterium</taxon>
    </lineage>
</organism>
<comment type="caution">
    <text evidence="1">The sequence shown here is derived from an EMBL/GenBank/DDBJ whole genome shotgun (WGS) entry which is preliminary data.</text>
</comment>
<dbReference type="EMBL" id="DXEZ01000178">
    <property type="protein sequence ID" value="HIX54656.1"/>
    <property type="molecule type" value="Genomic_DNA"/>
</dbReference>
<name>A0A9D2AZA0_9SPHI</name>
<reference evidence="1" key="1">
    <citation type="journal article" date="2021" name="PeerJ">
        <title>Extensive microbial diversity within the chicken gut microbiome revealed by metagenomics and culture.</title>
        <authorList>
            <person name="Gilroy R."/>
            <person name="Ravi A."/>
            <person name="Getino M."/>
            <person name="Pursley I."/>
            <person name="Horton D.L."/>
            <person name="Alikhan N.F."/>
            <person name="Baker D."/>
            <person name="Gharbi K."/>
            <person name="Hall N."/>
            <person name="Watson M."/>
            <person name="Adriaenssens E.M."/>
            <person name="Foster-Nyarko E."/>
            <person name="Jarju S."/>
            <person name="Secka A."/>
            <person name="Antonio M."/>
            <person name="Oren A."/>
            <person name="Chaudhuri R.R."/>
            <person name="La Ragione R."/>
            <person name="Hildebrand F."/>
            <person name="Pallen M.J."/>
        </authorList>
    </citation>
    <scope>NUCLEOTIDE SEQUENCE</scope>
    <source>
        <strain evidence="1">1719</strain>
    </source>
</reference>
<evidence type="ECO:0000313" key="2">
    <source>
        <dbReference type="Proteomes" id="UP000824156"/>
    </source>
</evidence>
<sequence length="202" mass="22048">MGLNCGCPLGAHIADLTIEECKESMGQIQKVAFQRIYKTAGELNSVANPTKKASFATLFSAADGTKMTVSPYIQGPTTEPGAARTFGSGNQVLGGIPITIGREATSFSGTIYQENQKVIAQLKQYQCENIGVYLIDENGNIGCLVNDLDEPTKYMPIPIYSFFVGDKSLGGYEEPDSNAISWSFVPNWSDKFYIIKRETLDF</sequence>
<evidence type="ECO:0000313" key="1">
    <source>
        <dbReference type="EMBL" id="HIX54656.1"/>
    </source>
</evidence>
<reference evidence="1" key="2">
    <citation type="submission" date="2021-04" db="EMBL/GenBank/DDBJ databases">
        <authorList>
            <person name="Gilroy R."/>
        </authorList>
    </citation>
    <scope>NUCLEOTIDE SEQUENCE</scope>
    <source>
        <strain evidence="1">1719</strain>
    </source>
</reference>
<protein>
    <submittedName>
        <fullName evidence="1">Uncharacterized protein</fullName>
    </submittedName>
</protein>
<proteinExistence type="predicted"/>
<feature type="non-terminal residue" evidence="1">
    <location>
        <position position="202"/>
    </location>
</feature>
<gene>
    <name evidence="1" type="ORF">H9853_06495</name>
</gene>
<accession>A0A9D2AZA0</accession>